<feature type="region of interest" description="Disordered" evidence="1">
    <location>
        <begin position="129"/>
        <end position="167"/>
    </location>
</feature>
<dbReference type="Proteomes" id="UP001153269">
    <property type="component" value="Unassembled WGS sequence"/>
</dbReference>
<feature type="compositionally biased region" description="Polar residues" evidence="1">
    <location>
        <begin position="135"/>
        <end position="147"/>
    </location>
</feature>
<dbReference type="PANTHER" id="PTHR21517">
    <property type="entry name" value="APICAL JUNCTION COMPONENT 1 HOMOLOG"/>
    <property type="match status" value="1"/>
</dbReference>
<name>A0A9N7ZDJ1_PLEPL</name>
<organism evidence="3 4">
    <name type="scientific">Pleuronectes platessa</name>
    <name type="common">European plaice</name>
    <dbReference type="NCBI Taxonomy" id="8262"/>
    <lineage>
        <taxon>Eukaryota</taxon>
        <taxon>Metazoa</taxon>
        <taxon>Chordata</taxon>
        <taxon>Craniata</taxon>
        <taxon>Vertebrata</taxon>
        <taxon>Euteleostomi</taxon>
        <taxon>Actinopterygii</taxon>
        <taxon>Neopterygii</taxon>
        <taxon>Teleostei</taxon>
        <taxon>Neoteleostei</taxon>
        <taxon>Acanthomorphata</taxon>
        <taxon>Carangaria</taxon>
        <taxon>Pleuronectiformes</taxon>
        <taxon>Pleuronectoidei</taxon>
        <taxon>Pleuronectidae</taxon>
        <taxon>Pleuronectes</taxon>
    </lineage>
</organism>
<dbReference type="InterPro" id="IPR038825">
    <property type="entry name" value="Apical_junction"/>
</dbReference>
<comment type="caution">
    <text evidence="3">The sequence shown here is derived from an EMBL/GenBank/DDBJ whole genome shotgun (WGS) entry which is preliminary data.</text>
</comment>
<dbReference type="EMBL" id="CADEAL010004480">
    <property type="protein sequence ID" value="CAB1460470.1"/>
    <property type="molecule type" value="Genomic_DNA"/>
</dbReference>
<proteinExistence type="predicted"/>
<accession>A0A9N7ZDJ1</accession>
<evidence type="ECO:0000313" key="4">
    <source>
        <dbReference type="Proteomes" id="UP001153269"/>
    </source>
</evidence>
<dbReference type="GO" id="GO:0005886">
    <property type="term" value="C:plasma membrane"/>
    <property type="evidence" value="ECO:0007669"/>
    <property type="project" value="TreeGrafter"/>
</dbReference>
<dbReference type="InterPro" id="IPR058586">
    <property type="entry name" value="Ajm-1"/>
</dbReference>
<feature type="compositionally biased region" description="Polar residues" evidence="1">
    <location>
        <begin position="9"/>
        <end position="27"/>
    </location>
</feature>
<dbReference type="Pfam" id="PF26649">
    <property type="entry name" value="Ajm-1"/>
    <property type="match status" value="1"/>
</dbReference>
<dbReference type="PANTHER" id="PTHR21517:SF5">
    <property type="entry name" value="APICAL JUNCTION COMPONENT 1 HOMOLOG"/>
    <property type="match status" value="1"/>
</dbReference>
<feature type="region of interest" description="Disordered" evidence="1">
    <location>
        <begin position="1"/>
        <end position="27"/>
    </location>
</feature>
<gene>
    <name evidence="3" type="ORF">PLEPLA_LOCUS48321</name>
</gene>
<evidence type="ECO:0000259" key="2">
    <source>
        <dbReference type="Pfam" id="PF26649"/>
    </source>
</evidence>
<sequence length="167" mass="18469">MSGGCGWACNTSQSKKGTTTEISNPNTILPEQLNQFYAPLRDLQKEQPLPVQRGQSYEDLLDSRKPAEATEITITDNDIRTGNLNKAEELDSFKDNLGEYCKELQQAGKEYDPNECFILNVSIAVGDILADGPSPRNQAPTEQQISTKTERKAERPGKSVLSIYSES</sequence>
<feature type="compositionally biased region" description="Basic and acidic residues" evidence="1">
    <location>
        <begin position="148"/>
        <end position="157"/>
    </location>
</feature>
<protein>
    <recommendedName>
        <fullName evidence="2">Apical junction molecule ajm1 alpha/beta domain-containing protein</fullName>
    </recommendedName>
</protein>
<dbReference type="GO" id="GO:0043296">
    <property type="term" value="C:apical junction complex"/>
    <property type="evidence" value="ECO:0007669"/>
    <property type="project" value="TreeGrafter"/>
</dbReference>
<keyword evidence="4" id="KW-1185">Reference proteome</keyword>
<evidence type="ECO:0000313" key="3">
    <source>
        <dbReference type="EMBL" id="CAB1460470.1"/>
    </source>
</evidence>
<feature type="domain" description="Apical junction molecule ajm1 alpha/beta" evidence="2">
    <location>
        <begin position="86"/>
        <end position="126"/>
    </location>
</feature>
<dbReference type="AlphaFoldDB" id="A0A9N7ZDJ1"/>
<evidence type="ECO:0000256" key="1">
    <source>
        <dbReference type="SAM" id="MobiDB-lite"/>
    </source>
</evidence>
<reference evidence="3" key="1">
    <citation type="submission" date="2020-03" db="EMBL/GenBank/DDBJ databases">
        <authorList>
            <person name="Weist P."/>
        </authorList>
    </citation>
    <scope>NUCLEOTIDE SEQUENCE</scope>
</reference>
<dbReference type="GO" id="GO:0045216">
    <property type="term" value="P:cell-cell junction organization"/>
    <property type="evidence" value="ECO:0007669"/>
    <property type="project" value="InterPro"/>
</dbReference>